<evidence type="ECO:0000313" key="1">
    <source>
        <dbReference type="EMBL" id="EJB01765.1"/>
    </source>
</evidence>
<gene>
    <name evidence="1" type="ORF">Rleg9DRAFT_0509</name>
</gene>
<accession>J0GVY9</accession>
<reference evidence="1 2" key="1">
    <citation type="submission" date="2012-02" db="EMBL/GenBank/DDBJ databases">
        <title>Improved High-Quality Draft Sequence of Rhizobium leguminosarum bv. trifolii WSM597.</title>
        <authorList>
            <consortium name="US DOE Joint Genome Institute"/>
            <person name="Lucas S."/>
            <person name="Han J."/>
            <person name="Lapidus A."/>
            <person name="Cheng J.-F."/>
            <person name="Goodwin L."/>
            <person name="Pitluck S."/>
            <person name="Peters L."/>
            <person name="Ovchinnikova G."/>
            <person name="Held B."/>
            <person name="Detter J.C."/>
            <person name="Han C."/>
            <person name="Tapia R."/>
            <person name="Land M."/>
            <person name="Hauser L."/>
            <person name="Kyrpides N."/>
            <person name="Ivanova N."/>
            <person name="Pagani I."/>
            <person name="Brau L."/>
            <person name="Yates R."/>
            <person name="O'Hara G."/>
            <person name="Rui T."/>
            <person name="Howieson J."/>
            <person name="Reeve W."/>
            <person name="Woyke T."/>
        </authorList>
    </citation>
    <scope>NUCLEOTIDE SEQUENCE [LARGE SCALE GENOMIC DNA]</scope>
    <source>
        <strain evidence="1 2">WSM597</strain>
    </source>
</reference>
<name>J0GVY9_RHILT</name>
<sequence>MPDLSSTVSSLSKAIIGEATKIGGDLWSKIQQASKFYVRAYTQALIDAAGGVAMGDMTPEEGVNSAKAAAFFFHMMVAQATEATLAAIQKFFDAVIDTLKVGINAALPFPIL</sequence>
<proteinExistence type="predicted"/>
<dbReference type="AlphaFoldDB" id="J0GVY9"/>
<dbReference type="EMBL" id="JH719382">
    <property type="protein sequence ID" value="EJB01765.1"/>
    <property type="molecule type" value="Genomic_DNA"/>
</dbReference>
<organism evidence="1 2">
    <name type="scientific">Rhizobium leguminosarum bv. trifolii WSM597</name>
    <dbReference type="NCBI Taxonomy" id="754764"/>
    <lineage>
        <taxon>Bacteria</taxon>
        <taxon>Pseudomonadati</taxon>
        <taxon>Pseudomonadota</taxon>
        <taxon>Alphaproteobacteria</taxon>
        <taxon>Hyphomicrobiales</taxon>
        <taxon>Rhizobiaceae</taxon>
        <taxon>Rhizobium/Agrobacterium group</taxon>
        <taxon>Rhizobium</taxon>
    </lineage>
</organism>
<dbReference type="RefSeq" id="WP_003595273.1">
    <property type="nucleotide sequence ID" value="NZ_JH719382.1"/>
</dbReference>
<evidence type="ECO:0000313" key="2">
    <source>
        <dbReference type="Proteomes" id="UP000005092"/>
    </source>
</evidence>
<dbReference type="HOGENOM" id="CLU_2143824_0_0_5"/>
<protein>
    <submittedName>
        <fullName evidence="1">Uncharacterized protein</fullName>
    </submittedName>
</protein>
<dbReference type="Proteomes" id="UP000005092">
    <property type="component" value="Unassembled WGS sequence"/>
</dbReference>